<evidence type="ECO:0000313" key="7">
    <source>
        <dbReference type="Proteomes" id="UP000320623"/>
    </source>
</evidence>
<gene>
    <name evidence="6" type="ORF">JGI1_01320</name>
</gene>
<dbReference type="PANTHER" id="PTHR47053:SF1">
    <property type="entry name" value="MUREIN DD-ENDOPEPTIDASE MEPH-RELATED"/>
    <property type="match status" value="1"/>
</dbReference>
<dbReference type="EMBL" id="FAOO01000008">
    <property type="protein sequence ID" value="CUU05739.1"/>
    <property type="molecule type" value="Genomic_DNA"/>
</dbReference>
<evidence type="ECO:0000256" key="2">
    <source>
        <dbReference type="ARBA" id="ARBA00022670"/>
    </source>
</evidence>
<keyword evidence="4" id="KW-0788">Thiol protease</keyword>
<dbReference type="Pfam" id="PF00877">
    <property type="entry name" value="NLPC_P60"/>
    <property type="match status" value="1"/>
</dbReference>
<name>A0A0S4N4E5_9BACT</name>
<evidence type="ECO:0000313" key="6">
    <source>
        <dbReference type="EMBL" id="CUU05739.1"/>
    </source>
</evidence>
<proteinExistence type="inferred from homology"/>
<sequence length="92" mass="10130">MIVFKNAIGLNLPRTTSEQFKLGSLITDYDSLEVGDLLFFNTTGEIASHVGIYIGDGLFAHASVSEGVTISSINNPYYRKRFNGAKRIIESK</sequence>
<dbReference type="InterPro" id="IPR038765">
    <property type="entry name" value="Papain-like_cys_pep_sf"/>
</dbReference>
<dbReference type="InterPro" id="IPR000064">
    <property type="entry name" value="NLP_P60_dom"/>
</dbReference>
<evidence type="ECO:0000256" key="4">
    <source>
        <dbReference type="ARBA" id="ARBA00022807"/>
    </source>
</evidence>
<evidence type="ECO:0000256" key="3">
    <source>
        <dbReference type="ARBA" id="ARBA00022801"/>
    </source>
</evidence>
<dbReference type="Proteomes" id="UP000320623">
    <property type="component" value="Unassembled WGS sequence"/>
</dbReference>
<feature type="domain" description="NlpC/P60" evidence="5">
    <location>
        <begin position="1"/>
        <end position="89"/>
    </location>
</feature>
<dbReference type="GO" id="GO:0006508">
    <property type="term" value="P:proteolysis"/>
    <property type="evidence" value="ECO:0007669"/>
    <property type="project" value="UniProtKB-KW"/>
</dbReference>
<dbReference type="InterPro" id="IPR051202">
    <property type="entry name" value="Peptidase_C40"/>
</dbReference>
<dbReference type="GO" id="GO:0008234">
    <property type="term" value="F:cysteine-type peptidase activity"/>
    <property type="evidence" value="ECO:0007669"/>
    <property type="project" value="UniProtKB-KW"/>
</dbReference>
<keyword evidence="3" id="KW-0378">Hydrolase</keyword>
<dbReference type="PANTHER" id="PTHR47053">
    <property type="entry name" value="MUREIN DD-ENDOPEPTIDASE MEPH-RELATED"/>
    <property type="match status" value="1"/>
</dbReference>
<comment type="similarity">
    <text evidence="1">Belongs to the peptidase C40 family.</text>
</comment>
<evidence type="ECO:0000256" key="1">
    <source>
        <dbReference type="ARBA" id="ARBA00007074"/>
    </source>
</evidence>
<organism evidence="6 7">
    <name type="scientific">Candidatus Thermokryptus mobilis</name>
    <dbReference type="NCBI Taxonomy" id="1643428"/>
    <lineage>
        <taxon>Bacteria</taxon>
        <taxon>Pseudomonadati</taxon>
        <taxon>Candidatus Kryptoniota</taxon>
        <taxon>Candidatus Thermokryptus</taxon>
    </lineage>
</organism>
<accession>A0A0S4N4E5</accession>
<dbReference type="STRING" id="1643428.GCA_001442855_01292"/>
<dbReference type="Gene3D" id="3.90.1720.10">
    <property type="entry name" value="endopeptidase domain like (from Nostoc punctiforme)"/>
    <property type="match status" value="1"/>
</dbReference>
<evidence type="ECO:0000259" key="5">
    <source>
        <dbReference type="PROSITE" id="PS51935"/>
    </source>
</evidence>
<reference evidence="7" key="1">
    <citation type="submission" date="2015-11" db="EMBL/GenBank/DDBJ databases">
        <authorList>
            <person name="Varghese N."/>
        </authorList>
    </citation>
    <scope>NUCLEOTIDE SEQUENCE [LARGE SCALE GENOMIC DNA]</scope>
</reference>
<dbReference type="SUPFAM" id="SSF54001">
    <property type="entry name" value="Cysteine proteinases"/>
    <property type="match status" value="1"/>
</dbReference>
<keyword evidence="7" id="KW-1185">Reference proteome</keyword>
<dbReference type="PROSITE" id="PS51935">
    <property type="entry name" value="NLPC_P60"/>
    <property type="match status" value="1"/>
</dbReference>
<keyword evidence="2" id="KW-0645">Protease</keyword>
<protein>
    <submittedName>
        <fullName evidence="6">NlpC/P60 family protein</fullName>
    </submittedName>
</protein>
<dbReference type="AlphaFoldDB" id="A0A0S4N4E5"/>